<dbReference type="EMBL" id="CP109441">
    <property type="protein sequence ID" value="WUV43456.1"/>
    <property type="molecule type" value="Genomic_DNA"/>
</dbReference>
<dbReference type="Proteomes" id="UP001432062">
    <property type="component" value="Chromosome"/>
</dbReference>
<feature type="region of interest" description="Disordered" evidence="1">
    <location>
        <begin position="16"/>
        <end position="37"/>
    </location>
</feature>
<accession>A0ABZ1YKF6</accession>
<evidence type="ECO:0000256" key="1">
    <source>
        <dbReference type="SAM" id="MobiDB-lite"/>
    </source>
</evidence>
<proteinExistence type="predicted"/>
<protein>
    <submittedName>
        <fullName evidence="2">Uncharacterized protein</fullName>
    </submittedName>
</protein>
<evidence type="ECO:0000313" key="3">
    <source>
        <dbReference type="Proteomes" id="UP001432062"/>
    </source>
</evidence>
<dbReference type="RefSeq" id="WP_327096648.1">
    <property type="nucleotide sequence ID" value="NZ_CP109149.1"/>
</dbReference>
<keyword evidence="3" id="KW-1185">Reference proteome</keyword>
<feature type="compositionally biased region" description="Polar residues" evidence="1">
    <location>
        <begin position="24"/>
        <end position="37"/>
    </location>
</feature>
<sequence>MAESTNMMPIELAVADPSGAMETGQPSTNGLSGRSPSSIMYRRSAVAQAVGTMSSTVVSLHFDNRLTRSNSIAAVLIRRCGPT</sequence>
<name>A0ABZ1YKF6_9NOCA</name>
<gene>
    <name evidence="2" type="ORF">OG563_30080</name>
</gene>
<reference evidence="2" key="1">
    <citation type="submission" date="2022-10" db="EMBL/GenBank/DDBJ databases">
        <title>The complete genomes of actinobacterial strains from the NBC collection.</title>
        <authorList>
            <person name="Joergensen T.S."/>
            <person name="Alvarez Arevalo M."/>
            <person name="Sterndorff E.B."/>
            <person name="Faurdal D."/>
            <person name="Vuksanovic O."/>
            <person name="Mourched A.-S."/>
            <person name="Charusanti P."/>
            <person name="Shaw S."/>
            <person name="Blin K."/>
            <person name="Weber T."/>
        </authorList>
    </citation>
    <scope>NUCLEOTIDE SEQUENCE</scope>
    <source>
        <strain evidence="2">NBC_01482</strain>
    </source>
</reference>
<organism evidence="2 3">
    <name type="scientific">Nocardia vinacea</name>
    <dbReference type="NCBI Taxonomy" id="96468"/>
    <lineage>
        <taxon>Bacteria</taxon>
        <taxon>Bacillati</taxon>
        <taxon>Actinomycetota</taxon>
        <taxon>Actinomycetes</taxon>
        <taxon>Mycobacteriales</taxon>
        <taxon>Nocardiaceae</taxon>
        <taxon>Nocardia</taxon>
    </lineage>
</organism>
<evidence type="ECO:0000313" key="2">
    <source>
        <dbReference type="EMBL" id="WUV43456.1"/>
    </source>
</evidence>